<proteinExistence type="predicted"/>
<dbReference type="AlphaFoldDB" id="F8A0X0"/>
<dbReference type="HOGENOM" id="CLU_569499_0_0_11"/>
<reference evidence="2" key="1">
    <citation type="submission" date="2011-04" db="EMBL/GenBank/DDBJ databases">
        <title>Complete sequence of Cellvibrio gilvus ATCC 13127.</title>
        <authorList>
            <person name="Lucas S."/>
            <person name="Han J."/>
            <person name="Lapidus A."/>
            <person name="Cheng J.-F."/>
            <person name="Goodwin L."/>
            <person name="Pitluck S."/>
            <person name="Peters L."/>
            <person name="Munk A."/>
            <person name="Detter J.C."/>
            <person name="Han C."/>
            <person name="Tapia R."/>
            <person name="Land M."/>
            <person name="Hauser L."/>
            <person name="Kyrpides N."/>
            <person name="Ivanova N."/>
            <person name="Ovchinnikova G."/>
            <person name="Pagani I."/>
            <person name="Mead D."/>
            <person name="Brumm P."/>
            <person name="Woyke T."/>
        </authorList>
    </citation>
    <scope>NUCLEOTIDE SEQUENCE [LARGE SCALE GENOMIC DNA]</scope>
    <source>
        <strain evidence="2">ATCC 13127 / NRRL B-14078</strain>
    </source>
</reference>
<dbReference type="SUPFAM" id="SSF56235">
    <property type="entry name" value="N-terminal nucleophile aminohydrolases (Ntn hydrolases)"/>
    <property type="match status" value="1"/>
</dbReference>
<evidence type="ECO:0000313" key="2">
    <source>
        <dbReference type="Proteomes" id="UP000000485"/>
    </source>
</evidence>
<dbReference type="InterPro" id="IPR014729">
    <property type="entry name" value="Rossmann-like_a/b/a_fold"/>
</dbReference>
<dbReference type="STRING" id="593907.Celgi_1073"/>
<accession>F8A0X0</accession>
<dbReference type="Proteomes" id="UP000000485">
    <property type="component" value="Chromosome"/>
</dbReference>
<name>F8A0X0_CELGA</name>
<protein>
    <recommendedName>
        <fullName evidence="3">Asparagine synthetase domain-containing protein</fullName>
    </recommendedName>
</protein>
<gene>
    <name evidence="1" type="ordered locus">Celgi_1073</name>
</gene>
<dbReference type="SUPFAM" id="SSF52402">
    <property type="entry name" value="Adenine nucleotide alpha hydrolases-like"/>
    <property type="match status" value="1"/>
</dbReference>
<organism evidence="1 2">
    <name type="scientific">Cellulomonas gilvus (strain ATCC 13127 / NRRL B-14078)</name>
    <name type="common">Cellvibrio gilvus</name>
    <dbReference type="NCBI Taxonomy" id="593907"/>
    <lineage>
        <taxon>Bacteria</taxon>
        <taxon>Bacillati</taxon>
        <taxon>Actinomycetota</taxon>
        <taxon>Actinomycetes</taxon>
        <taxon>Micrococcales</taxon>
        <taxon>Cellulomonadaceae</taxon>
        <taxon>Cellulomonas</taxon>
    </lineage>
</organism>
<evidence type="ECO:0008006" key="3">
    <source>
        <dbReference type="Google" id="ProtNLM"/>
    </source>
</evidence>
<keyword evidence="2" id="KW-1185">Reference proteome</keyword>
<dbReference type="KEGG" id="cga:Celgi_1073"/>
<evidence type="ECO:0000313" key="1">
    <source>
        <dbReference type="EMBL" id="AEI11592.1"/>
    </source>
</evidence>
<sequence length="479" mass="52975">MLRFRSTPPVVDDQASAFRRGWVASTRAIDHDVAGRWPEAAIGRLTLRVHPALGWFSHGDERRAVLFVGDPIDLAARSTSRRRIAARAARELARGVEHAVRYIAYLGGRFTALLWDGATVTVVPDCVGSLPTYYHAAGPGSLLLSSHAHLAGEVARLDVDPAPKRFIDQARAMSTKGTLFAPGIVTPFVGLLPLLPNHALTYDGGEVRHARFYPFDDTVLERDVDAAYARFADAFSTHVALLCGLGRVGVSLTSGLDSRATFAAARPHLGKDALAWTYFKFHAPTDAQRDDLVGANALAARAGVQHRVINIQRPGDRARDAFDDAYARTLRHTPQFAALAAAYHDDLPHGIVELQSMVAEVGTGFYKKRRDDVTPKRLAYLYSSSDFGRLPEVRAEAARFLRHADYSPAALGSLDYHDLYYWELRIGRWGTLRMQEVDLTHHLMLPFNARAVVEALQGPALEHRVEKQALQRYIDEHPV</sequence>
<dbReference type="Gene3D" id="3.40.50.620">
    <property type="entry name" value="HUPs"/>
    <property type="match status" value="1"/>
</dbReference>
<dbReference type="OrthoDB" id="3265836at2"/>
<dbReference type="eggNOG" id="COG0367">
    <property type="taxonomic scope" value="Bacteria"/>
</dbReference>
<dbReference type="InterPro" id="IPR029055">
    <property type="entry name" value="Ntn_hydrolases_N"/>
</dbReference>
<dbReference type="EMBL" id="CP002665">
    <property type="protein sequence ID" value="AEI11592.1"/>
    <property type="molecule type" value="Genomic_DNA"/>
</dbReference>
<dbReference type="RefSeq" id="WP_013883111.1">
    <property type="nucleotide sequence ID" value="NC_015671.1"/>
</dbReference>